<dbReference type="Pfam" id="PF00440">
    <property type="entry name" value="TetR_N"/>
    <property type="match status" value="1"/>
</dbReference>
<evidence type="ECO:0000259" key="6">
    <source>
        <dbReference type="PROSITE" id="PS50977"/>
    </source>
</evidence>
<dbReference type="PANTHER" id="PTHR30055:SF234">
    <property type="entry name" value="HTH-TYPE TRANSCRIPTIONAL REGULATOR BETI"/>
    <property type="match status" value="1"/>
</dbReference>
<keyword evidence="4" id="KW-0804">Transcription</keyword>
<dbReference type="Pfam" id="PF13977">
    <property type="entry name" value="TetR_C_6"/>
    <property type="match status" value="1"/>
</dbReference>
<dbReference type="Proteomes" id="UP001230426">
    <property type="component" value="Unassembled WGS sequence"/>
</dbReference>
<dbReference type="SUPFAM" id="SSF48498">
    <property type="entry name" value="Tetracyclin repressor-like, C-terminal domain"/>
    <property type="match status" value="1"/>
</dbReference>
<evidence type="ECO:0000256" key="1">
    <source>
        <dbReference type="ARBA" id="ARBA00022491"/>
    </source>
</evidence>
<organism evidence="7 8">
    <name type="scientific">Streptosporangium brasiliense</name>
    <dbReference type="NCBI Taxonomy" id="47480"/>
    <lineage>
        <taxon>Bacteria</taxon>
        <taxon>Bacillati</taxon>
        <taxon>Actinomycetota</taxon>
        <taxon>Actinomycetes</taxon>
        <taxon>Streptosporangiales</taxon>
        <taxon>Streptosporangiaceae</taxon>
        <taxon>Streptosporangium</taxon>
    </lineage>
</organism>
<dbReference type="EMBL" id="JAUSRB010000001">
    <property type="protein sequence ID" value="MDP9862247.1"/>
    <property type="molecule type" value="Genomic_DNA"/>
</dbReference>
<dbReference type="InterPro" id="IPR001647">
    <property type="entry name" value="HTH_TetR"/>
</dbReference>
<keyword evidence="3 5" id="KW-0238">DNA-binding</keyword>
<accession>A0ABT9QZ70</accession>
<evidence type="ECO:0000313" key="7">
    <source>
        <dbReference type="EMBL" id="MDP9862247.1"/>
    </source>
</evidence>
<comment type="caution">
    <text evidence="7">The sequence shown here is derived from an EMBL/GenBank/DDBJ whole genome shotgun (WGS) entry which is preliminary data.</text>
</comment>
<dbReference type="InterPro" id="IPR009057">
    <property type="entry name" value="Homeodomain-like_sf"/>
</dbReference>
<dbReference type="Gene3D" id="1.10.357.10">
    <property type="entry name" value="Tetracycline Repressor, domain 2"/>
    <property type="match status" value="1"/>
</dbReference>
<dbReference type="PANTHER" id="PTHR30055">
    <property type="entry name" value="HTH-TYPE TRANSCRIPTIONAL REGULATOR RUTR"/>
    <property type="match status" value="1"/>
</dbReference>
<dbReference type="PROSITE" id="PS50977">
    <property type="entry name" value="HTH_TETR_2"/>
    <property type="match status" value="1"/>
</dbReference>
<proteinExistence type="predicted"/>
<protein>
    <submittedName>
        <fullName evidence="7">AcrR family transcriptional regulator</fullName>
    </submittedName>
</protein>
<evidence type="ECO:0000256" key="3">
    <source>
        <dbReference type="ARBA" id="ARBA00023125"/>
    </source>
</evidence>
<evidence type="ECO:0000313" key="8">
    <source>
        <dbReference type="Proteomes" id="UP001230426"/>
    </source>
</evidence>
<reference evidence="7 8" key="1">
    <citation type="submission" date="2023-07" db="EMBL/GenBank/DDBJ databases">
        <title>Sequencing the genomes of 1000 actinobacteria strains.</title>
        <authorList>
            <person name="Klenk H.-P."/>
        </authorList>
    </citation>
    <scope>NUCLEOTIDE SEQUENCE [LARGE SCALE GENOMIC DNA]</scope>
    <source>
        <strain evidence="7 8">DSM 44109</strain>
    </source>
</reference>
<feature type="DNA-binding region" description="H-T-H motif" evidence="5">
    <location>
        <begin position="32"/>
        <end position="51"/>
    </location>
</feature>
<dbReference type="RefSeq" id="WP_306858254.1">
    <property type="nucleotide sequence ID" value="NZ_JAUSRB010000001.1"/>
</dbReference>
<evidence type="ECO:0000256" key="4">
    <source>
        <dbReference type="ARBA" id="ARBA00023163"/>
    </source>
</evidence>
<feature type="domain" description="HTH tetR-type" evidence="6">
    <location>
        <begin position="9"/>
        <end position="69"/>
    </location>
</feature>
<dbReference type="InterPro" id="IPR036271">
    <property type="entry name" value="Tet_transcr_reg_TetR-rel_C_sf"/>
</dbReference>
<gene>
    <name evidence="7" type="ORF">J2S55_001506</name>
</gene>
<dbReference type="SUPFAM" id="SSF46689">
    <property type="entry name" value="Homeodomain-like"/>
    <property type="match status" value="1"/>
</dbReference>
<keyword evidence="8" id="KW-1185">Reference proteome</keyword>
<keyword evidence="2" id="KW-0805">Transcription regulation</keyword>
<dbReference type="InterPro" id="IPR050109">
    <property type="entry name" value="HTH-type_TetR-like_transc_reg"/>
</dbReference>
<dbReference type="PRINTS" id="PR00455">
    <property type="entry name" value="HTHTETR"/>
</dbReference>
<evidence type="ECO:0000256" key="5">
    <source>
        <dbReference type="PROSITE-ProRule" id="PRU00335"/>
    </source>
</evidence>
<sequence length="202" mass="22184">MVRRRGSRESRREEILLAALDVFAERGYTGASIASIAERVGLSQQGVLHYFPSKDRLLAEVLRLRDERNLDVLALPGEGGAITLDTVAALVEYNAQRRGIVQSFTVLSAESVIENHPARDFFKTRYGTSRAWMAEVIRAELGDELPAGLTPEQAAPLMFAVMDGLQLQWLLAPDEIDMSGLFRAFLSLLKARDSAPGLSGPT</sequence>
<dbReference type="InterPro" id="IPR039538">
    <property type="entry name" value="BetI_C"/>
</dbReference>
<evidence type="ECO:0000256" key="2">
    <source>
        <dbReference type="ARBA" id="ARBA00023015"/>
    </source>
</evidence>
<keyword evidence="1" id="KW-0678">Repressor</keyword>
<name>A0ABT9QZ70_9ACTN</name>